<dbReference type="EMBL" id="MU001676">
    <property type="protein sequence ID" value="KAF2459046.1"/>
    <property type="molecule type" value="Genomic_DNA"/>
</dbReference>
<evidence type="ECO:0000313" key="1">
    <source>
        <dbReference type="EMBL" id="KAF2459046.1"/>
    </source>
</evidence>
<organism evidence="1 2">
    <name type="scientific">Lineolata rhizophorae</name>
    <dbReference type="NCBI Taxonomy" id="578093"/>
    <lineage>
        <taxon>Eukaryota</taxon>
        <taxon>Fungi</taxon>
        <taxon>Dikarya</taxon>
        <taxon>Ascomycota</taxon>
        <taxon>Pezizomycotina</taxon>
        <taxon>Dothideomycetes</taxon>
        <taxon>Dothideomycetes incertae sedis</taxon>
        <taxon>Lineolatales</taxon>
        <taxon>Lineolataceae</taxon>
        <taxon>Lineolata</taxon>
    </lineage>
</organism>
<sequence length="104" mass="11680">MTRDDRKCIMLTGLYRNAFACLQISNLLFSVTARLDVVDHCSPSHEHLPLNLKSVAPLVDLGRHKKLRVAWSGRVSAEHFGGQMDLCSSWEGCSMRLAARRTQP</sequence>
<gene>
    <name evidence="1" type="ORF">BDY21DRAFT_199780</name>
</gene>
<reference evidence="1" key="1">
    <citation type="journal article" date="2020" name="Stud. Mycol.">
        <title>101 Dothideomycetes genomes: a test case for predicting lifestyles and emergence of pathogens.</title>
        <authorList>
            <person name="Haridas S."/>
            <person name="Albert R."/>
            <person name="Binder M."/>
            <person name="Bloem J."/>
            <person name="Labutti K."/>
            <person name="Salamov A."/>
            <person name="Andreopoulos B."/>
            <person name="Baker S."/>
            <person name="Barry K."/>
            <person name="Bills G."/>
            <person name="Bluhm B."/>
            <person name="Cannon C."/>
            <person name="Castanera R."/>
            <person name="Culley D."/>
            <person name="Daum C."/>
            <person name="Ezra D."/>
            <person name="Gonzalez J."/>
            <person name="Henrissat B."/>
            <person name="Kuo A."/>
            <person name="Liang C."/>
            <person name="Lipzen A."/>
            <person name="Lutzoni F."/>
            <person name="Magnuson J."/>
            <person name="Mondo S."/>
            <person name="Nolan M."/>
            <person name="Ohm R."/>
            <person name="Pangilinan J."/>
            <person name="Park H.-J."/>
            <person name="Ramirez L."/>
            <person name="Alfaro M."/>
            <person name="Sun H."/>
            <person name="Tritt A."/>
            <person name="Yoshinaga Y."/>
            <person name="Zwiers L.-H."/>
            <person name="Turgeon B."/>
            <person name="Goodwin S."/>
            <person name="Spatafora J."/>
            <person name="Crous P."/>
            <person name="Grigoriev I."/>
        </authorList>
    </citation>
    <scope>NUCLEOTIDE SEQUENCE</scope>
    <source>
        <strain evidence="1">ATCC 16933</strain>
    </source>
</reference>
<dbReference type="AlphaFoldDB" id="A0A6A6P4X4"/>
<evidence type="ECO:0000313" key="2">
    <source>
        <dbReference type="Proteomes" id="UP000799766"/>
    </source>
</evidence>
<protein>
    <submittedName>
        <fullName evidence="1">Uncharacterized protein</fullName>
    </submittedName>
</protein>
<accession>A0A6A6P4X4</accession>
<dbReference type="Proteomes" id="UP000799766">
    <property type="component" value="Unassembled WGS sequence"/>
</dbReference>
<keyword evidence="2" id="KW-1185">Reference proteome</keyword>
<proteinExistence type="predicted"/>
<name>A0A6A6P4X4_9PEZI</name>